<accession>A0A7R9DQZ1</accession>
<protein>
    <submittedName>
        <fullName evidence="1">Uncharacterized protein</fullName>
    </submittedName>
</protein>
<organism evidence="1">
    <name type="scientific">Timema poppense</name>
    <name type="common">Walking stick</name>
    <dbReference type="NCBI Taxonomy" id="170557"/>
    <lineage>
        <taxon>Eukaryota</taxon>
        <taxon>Metazoa</taxon>
        <taxon>Ecdysozoa</taxon>
        <taxon>Arthropoda</taxon>
        <taxon>Hexapoda</taxon>
        <taxon>Insecta</taxon>
        <taxon>Pterygota</taxon>
        <taxon>Neoptera</taxon>
        <taxon>Polyneoptera</taxon>
        <taxon>Phasmatodea</taxon>
        <taxon>Timematodea</taxon>
        <taxon>Timematoidea</taxon>
        <taxon>Timematidae</taxon>
        <taxon>Timema</taxon>
    </lineage>
</organism>
<reference evidence="1" key="1">
    <citation type="submission" date="2020-11" db="EMBL/GenBank/DDBJ databases">
        <authorList>
            <person name="Tran Van P."/>
        </authorList>
    </citation>
    <scope>NUCLEOTIDE SEQUENCE</scope>
</reference>
<name>A0A7R9DQZ1_TIMPO</name>
<dbReference type="EMBL" id="OD020286">
    <property type="protein sequence ID" value="CAD7419212.1"/>
    <property type="molecule type" value="Genomic_DNA"/>
</dbReference>
<dbReference type="AlphaFoldDB" id="A0A7R9DQZ1"/>
<proteinExistence type="predicted"/>
<gene>
    <name evidence="1" type="ORF">TPSB3V08_LOCUS12843</name>
</gene>
<evidence type="ECO:0000313" key="1">
    <source>
        <dbReference type="EMBL" id="CAD7419212.1"/>
    </source>
</evidence>
<sequence length="83" mass="9346">MRQTLQKLLVPAPPDGGVTPECLFVFSCGHNYSSHILQEEVLPELESRLQPLPNTARMLKEVYNTDSPSIHLACPRSIQSHYD</sequence>